<dbReference type="EMBL" id="CAJVPZ010027601">
    <property type="protein sequence ID" value="CAG8728838.1"/>
    <property type="molecule type" value="Genomic_DNA"/>
</dbReference>
<comment type="caution">
    <text evidence="1">The sequence shown here is derived from an EMBL/GenBank/DDBJ whole genome shotgun (WGS) entry which is preliminary data.</text>
</comment>
<reference evidence="1" key="1">
    <citation type="submission" date="2021-06" db="EMBL/GenBank/DDBJ databases">
        <authorList>
            <person name="Kallberg Y."/>
            <person name="Tangrot J."/>
            <person name="Rosling A."/>
        </authorList>
    </citation>
    <scope>NUCLEOTIDE SEQUENCE</scope>
    <source>
        <strain evidence="1">IN212</strain>
    </source>
</reference>
<evidence type="ECO:0000313" key="2">
    <source>
        <dbReference type="Proteomes" id="UP000789396"/>
    </source>
</evidence>
<protein>
    <submittedName>
        <fullName evidence="1">6048_t:CDS:1</fullName>
    </submittedName>
</protein>
<dbReference type="Proteomes" id="UP000789396">
    <property type="component" value="Unassembled WGS sequence"/>
</dbReference>
<organism evidence="1 2">
    <name type="scientific">Racocetra fulgida</name>
    <dbReference type="NCBI Taxonomy" id="60492"/>
    <lineage>
        <taxon>Eukaryota</taxon>
        <taxon>Fungi</taxon>
        <taxon>Fungi incertae sedis</taxon>
        <taxon>Mucoromycota</taxon>
        <taxon>Glomeromycotina</taxon>
        <taxon>Glomeromycetes</taxon>
        <taxon>Diversisporales</taxon>
        <taxon>Gigasporaceae</taxon>
        <taxon>Racocetra</taxon>
    </lineage>
</organism>
<proteinExistence type="predicted"/>
<dbReference type="AlphaFoldDB" id="A0A9N9NFD4"/>
<keyword evidence="2" id="KW-1185">Reference proteome</keyword>
<name>A0A9N9NFD4_9GLOM</name>
<accession>A0A9N9NFD4</accession>
<evidence type="ECO:0000313" key="1">
    <source>
        <dbReference type="EMBL" id="CAG8728838.1"/>
    </source>
</evidence>
<gene>
    <name evidence="1" type="ORF">RFULGI_LOCUS11975</name>
</gene>
<feature type="non-terminal residue" evidence="1">
    <location>
        <position position="69"/>
    </location>
</feature>
<sequence length="69" mass="8143">MTSYLEGLIKKEISGLHLNFIEYNKFTECQKVEKFSTVHKSLLEECELPVVLKCPVDDSYDREREFVNE</sequence>